<dbReference type="InterPro" id="IPR006860">
    <property type="entry name" value="FecR"/>
</dbReference>
<dbReference type="PIRSF" id="PIRSF018266">
    <property type="entry name" value="FecR"/>
    <property type="match status" value="1"/>
</dbReference>
<accession>A0ABT4PGC8</accession>
<sequence length="339" mass="38692">MEDKDKKILQTLEAIKHPENFSQEELDVLLSDKECVEICQDLLDSREAFARLHSIAPDVEAEWESFKSKRLSSQVLSHSKRSTHILQIGAALLIAASIALFFLLHPFEASSYTVFEASHTAQVISIEKEKGINTIHIPRGMTKQLTLSDGTRIWLNAESSLKYPDTFEGKAQREVYLEGEAYFEVSKNPQHPFLVKTTAIETQVLGTSFNIKAYSKKDVQVTLLEGSIKVSDKHHNNILLKPGEHTNEKLHKSQVENVSQYRAWTTGSFYFDNTELIEIMRELGRWYNIDIVFTNKQIMAERLHFQADRSSSLQEVLELLNSMQKIKAQIENDKVIVGI</sequence>
<evidence type="ECO:0000313" key="4">
    <source>
        <dbReference type="EMBL" id="MCZ8372102.1"/>
    </source>
</evidence>
<protein>
    <submittedName>
        <fullName evidence="4">FecR family protein</fullName>
    </submittedName>
</protein>
<proteinExistence type="predicted"/>
<feature type="domain" description="FecR protein" evidence="2">
    <location>
        <begin position="135"/>
        <end position="229"/>
    </location>
</feature>
<evidence type="ECO:0000256" key="1">
    <source>
        <dbReference type="SAM" id="Phobius"/>
    </source>
</evidence>
<dbReference type="Pfam" id="PF04773">
    <property type="entry name" value="FecR"/>
    <property type="match status" value="1"/>
</dbReference>
<dbReference type="Proteomes" id="UP001141933">
    <property type="component" value="Unassembled WGS sequence"/>
</dbReference>
<gene>
    <name evidence="4" type="ORF">O6P32_05175</name>
</gene>
<dbReference type="Gene3D" id="2.60.120.1440">
    <property type="match status" value="1"/>
</dbReference>
<dbReference type="PANTHER" id="PTHR30273">
    <property type="entry name" value="PERIPLASMIC SIGNAL SENSOR AND SIGMA FACTOR ACTIVATOR FECR-RELATED"/>
    <property type="match status" value="1"/>
</dbReference>
<organism evidence="4 5">
    <name type="scientific">Phocaeicola acetigenes</name>
    <dbReference type="NCBI Taxonomy" id="3016083"/>
    <lineage>
        <taxon>Bacteria</taxon>
        <taxon>Pseudomonadati</taxon>
        <taxon>Bacteroidota</taxon>
        <taxon>Bacteroidia</taxon>
        <taxon>Bacteroidales</taxon>
        <taxon>Bacteroidaceae</taxon>
        <taxon>Phocaeicola</taxon>
    </lineage>
</organism>
<keyword evidence="1" id="KW-0472">Membrane</keyword>
<dbReference type="PANTHER" id="PTHR30273:SF2">
    <property type="entry name" value="PROTEIN FECR"/>
    <property type="match status" value="1"/>
</dbReference>
<dbReference type="InterPro" id="IPR012373">
    <property type="entry name" value="Ferrdict_sens_TM"/>
</dbReference>
<dbReference type="RefSeq" id="WP_178267007.1">
    <property type="nucleotide sequence ID" value="NZ_JAPZVM010000003.1"/>
</dbReference>
<evidence type="ECO:0000259" key="3">
    <source>
        <dbReference type="Pfam" id="PF16344"/>
    </source>
</evidence>
<reference evidence="4" key="1">
    <citation type="submission" date="2022-12" db="EMBL/GenBank/DDBJ databases">
        <title>Phocaeicola acetigenes sp. nov., isolated feces from a healthy human.</title>
        <authorList>
            <person name="Do H."/>
            <person name="Ha Y.B."/>
            <person name="Kim J.-S."/>
            <person name="Suh M.K."/>
            <person name="Kim H.S."/>
            <person name="Lee J.-S."/>
        </authorList>
    </citation>
    <scope>NUCLEOTIDE SEQUENCE</scope>
    <source>
        <strain evidence="4">KGMB11183</strain>
    </source>
</reference>
<keyword evidence="1" id="KW-0812">Transmembrane</keyword>
<name>A0ABT4PGC8_9BACT</name>
<evidence type="ECO:0000259" key="2">
    <source>
        <dbReference type="Pfam" id="PF04773"/>
    </source>
</evidence>
<dbReference type="Pfam" id="PF16344">
    <property type="entry name" value="FecR_C"/>
    <property type="match status" value="1"/>
</dbReference>
<dbReference type="InterPro" id="IPR032508">
    <property type="entry name" value="FecR_C"/>
</dbReference>
<feature type="domain" description="Protein FecR C-terminal" evidence="3">
    <location>
        <begin position="269"/>
        <end position="337"/>
    </location>
</feature>
<feature type="transmembrane region" description="Helical" evidence="1">
    <location>
        <begin position="85"/>
        <end position="104"/>
    </location>
</feature>
<keyword evidence="1" id="KW-1133">Transmembrane helix</keyword>
<dbReference type="Gene3D" id="3.55.50.30">
    <property type="match status" value="1"/>
</dbReference>
<comment type="caution">
    <text evidence="4">The sequence shown here is derived from an EMBL/GenBank/DDBJ whole genome shotgun (WGS) entry which is preliminary data.</text>
</comment>
<evidence type="ECO:0000313" key="5">
    <source>
        <dbReference type="Proteomes" id="UP001141933"/>
    </source>
</evidence>
<keyword evidence="5" id="KW-1185">Reference proteome</keyword>
<dbReference type="EMBL" id="JAPZVM010000003">
    <property type="protein sequence ID" value="MCZ8372102.1"/>
    <property type="molecule type" value="Genomic_DNA"/>
</dbReference>